<comment type="caution">
    <text evidence="1">The sequence shown here is derived from an EMBL/GenBank/DDBJ whole genome shotgun (WGS) entry which is preliminary data.</text>
</comment>
<gene>
    <name evidence="1" type="ORF">U725_01802</name>
</gene>
<dbReference type="EMBL" id="AZSI01000078">
    <property type="protein sequence ID" value="KEY62098.1"/>
    <property type="molecule type" value="Genomic_DNA"/>
</dbReference>
<protein>
    <submittedName>
        <fullName evidence="1">Putative phage related protein</fullName>
    </submittedName>
</protein>
<proteinExistence type="predicted"/>
<name>A0A084A9W9_LACLC</name>
<dbReference type="RefSeq" id="WP_042748524.1">
    <property type="nucleotide sequence ID" value="NZ_AZSI01000078.1"/>
</dbReference>
<dbReference type="AlphaFoldDB" id="A0A084A9W9"/>
<accession>A0A084A9W9</accession>
<organism evidence="1 2">
    <name type="scientific">Lactococcus cremoris subsp. cremoris GE214</name>
    <dbReference type="NCBI Taxonomy" id="1415168"/>
    <lineage>
        <taxon>Bacteria</taxon>
        <taxon>Bacillati</taxon>
        <taxon>Bacillota</taxon>
        <taxon>Bacilli</taxon>
        <taxon>Lactobacillales</taxon>
        <taxon>Streptococcaceae</taxon>
        <taxon>Lactococcus</taxon>
        <taxon>Lactococcus cremoris subsp. cremoris</taxon>
    </lineage>
</organism>
<sequence length="163" mass="18620">MKKIIIPIMSLLLILSLFWFSDIASAKTKKNVKKNSFTVHNVYKVYYSKIDSKTTGVITETGPDVARFIRVGYSAKVDTLKNAEKAKKNAKLFLNNVVKNIKPPKNEDDVIIIQYGEGEGFDRSTNFQTFFNILLNKNSYTILKENKGDFTKLDKQDYSNNGY</sequence>
<dbReference type="PATRIC" id="fig|1415168.3.peg.1874"/>
<reference evidence="1 2" key="1">
    <citation type="submission" date="2014-06" db="EMBL/GenBank/DDBJ databases">
        <title>Draft genome sequence of the putrescine producing strain Lactococcus lactis subsp cremoris GE214.</title>
        <authorList>
            <person name="Ladero V."/>
            <person name="Linares D.M."/>
            <person name="del Rio B."/>
            <person name="Mayo B."/>
            <person name="Martin M.C."/>
            <person name="Fernandez M."/>
            <person name="Alvarez M.A."/>
        </authorList>
    </citation>
    <scope>NUCLEOTIDE SEQUENCE [LARGE SCALE GENOMIC DNA]</scope>
    <source>
        <strain evidence="1 2">GE214</strain>
    </source>
</reference>
<evidence type="ECO:0000313" key="2">
    <source>
        <dbReference type="Proteomes" id="UP000028401"/>
    </source>
</evidence>
<evidence type="ECO:0000313" key="1">
    <source>
        <dbReference type="EMBL" id="KEY62098.1"/>
    </source>
</evidence>
<dbReference type="Proteomes" id="UP000028401">
    <property type="component" value="Unassembled WGS sequence"/>
</dbReference>